<dbReference type="Proteomes" id="UP001336835">
    <property type="component" value="Unassembled WGS sequence"/>
</dbReference>
<protein>
    <recommendedName>
        <fullName evidence="4">LPS export ABC transporter periplasmic protein LptC</fullName>
    </recommendedName>
</protein>
<feature type="chain" id="PRO_5045373107" description="LPS export ABC transporter periplasmic protein LptC" evidence="1">
    <location>
        <begin position="24"/>
        <end position="191"/>
    </location>
</feature>
<comment type="caution">
    <text evidence="2">The sequence shown here is derived from an EMBL/GenBank/DDBJ whole genome shotgun (WGS) entry which is preliminary data.</text>
</comment>
<dbReference type="RefSeq" id="WP_330109123.1">
    <property type="nucleotide sequence ID" value="NZ_JAZDQT010000003.1"/>
</dbReference>
<proteinExistence type="predicted"/>
<organism evidence="2 3">
    <name type="scientific">Pedobacter albus</name>
    <dbReference type="NCBI Taxonomy" id="3113905"/>
    <lineage>
        <taxon>Bacteria</taxon>
        <taxon>Pseudomonadati</taxon>
        <taxon>Bacteroidota</taxon>
        <taxon>Sphingobacteriia</taxon>
        <taxon>Sphingobacteriales</taxon>
        <taxon>Sphingobacteriaceae</taxon>
        <taxon>Pedobacter</taxon>
    </lineage>
</organism>
<name>A0ABU7IBG6_9SPHI</name>
<gene>
    <name evidence="2" type="ORF">VRU48_17035</name>
</gene>
<reference evidence="2 3" key="1">
    <citation type="submission" date="2024-01" db="EMBL/GenBank/DDBJ databases">
        <title>Pedobacter sp. nov., isolated from fresh soil.</title>
        <authorList>
            <person name="Le N.T.T."/>
        </authorList>
    </citation>
    <scope>NUCLEOTIDE SEQUENCE [LARGE SCALE GENOMIC DNA]</scope>
    <source>
        <strain evidence="2 3">KR3-3</strain>
    </source>
</reference>
<feature type="signal peptide" evidence="1">
    <location>
        <begin position="1"/>
        <end position="23"/>
    </location>
</feature>
<sequence>MRKSGNPFGLLLLFVVLSSIMLACNDDDLKNATAISAKKVILSKDRSYGVEIIYSDSAKVKAKGFAPILDQVTPSQGPKYNEMPKGIKINFFDDFLKSTGSITSDYAINKEGEKITIFRKHVVVINDQITFTTEELTWDENKRMYFSPFGTVTTKDGNVVTGTQFSAPQDFSTYNIKDAAAEGYLKDKIAP</sequence>
<evidence type="ECO:0000313" key="2">
    <source>
        <dbReference type="EMBL" id="MEE1946833.1"/>
    </source>
</evidence>
<dbReference type="EMBL" id="JAZDQT010000003">
    <property type="protein sequence ID" value="MEE1946833.1"/>
    <property type="molecule type" value="Genomic_DNA"/>
</dbReference>
<evidence type="ECO:0008006" key="4">
    <source>
        <dbReference type="Google" id="ProtNLM"/>
    </source>
</evidence>
<keyword evidence="1" id="KW-0732">Signal</keyword>
<dbReference type="PROSITE" id="PS51257">
    <property type="entry name" value="PROKAR_LIPOPROTEIN"/>
    <property type="match status" value="1"/>
</dbReference>
<evidence type="ECO:0000256" key="1">
    <source>
        <dbReference type="SAM" id="SignalP"/>
    </source>
</evidence>
<accession>A0ABU7IBG6</accession>
<evidence type="ECO:0000313" key="3">
    <source>
        <dbReference type="Proteomes" id="UP001336835"/>
    </source>
</evidence>
<keyword evidence="3" id="KW-1185">Reference proteome</keyword>